<accession>A0ABV2NP73</accession>
<keyword evidence="3" id="KW-1185">Reference proteome</keyword>
<organism evidence="2 3">
    <name type="scientific">Methylobacterium radiotolerans</name>
    <dbReference type="NCBI Taxonomy" id="31998"/>
    <lineage>
        <taxon>Bacteria</taxon>
        <taxon>Pseudomonadati</taxon>
        <taxon>Pseudomonadota</taxon>
        <taxon>Alphaproteobacteria</taxon>
        <taxon>Hyphomicrobiales</taxon>
        <taxon>Methylobacteriaceae</taxon>
        <taxon>Methylobacterium</taxon>
    </lineage>
</organism>
<protein>
    <submittedName>
        <fullName evidence="2">Uncharacterized protein</fullName>
    </submittedName>
</protein>
<keyword evidence="1" id="KW-1133">Transmembrane helix</keyword>
<gene>
    <name evidence="2" type="ORF">ABIC20_005609</name>
</gene>
<name>A0ABV2NP73_9HYPH</name>
<proteinExistence type="predicted"/>
<feature type="transmembrane region" description="Helical" evidence="1">
    <location>
        <begin position="22"/>
        <end position="43"/>
    </location>
</feature>
<evidence type="ECO:0000313" key="2">
    <source>
        <dbReference type="EMBL" id="MET3868300.1"/>
    </source>
</evidence>
<dbReference type="Proteomes" id="UP001549119">
    <property type="component" value="Unassembled WGS sequence"/>
</dbReference>
<evidence type="ECO:0000313" key="3">
    <source>
        <dbReference type="Proteomes" id="UP001549119"/>
    </source>
</evidence>
<sequence length="69" mass="7463">MTLIPTLLRALAVCLQGLAFPFTSLGLACAWVAAPILVTAGWLQERAREWERRLSSRGGHTDLHPPPGA</sequence>
<reference evidence="2 3" key="1">
    <citation type="submission" date="2024-06" db="EMBL/GenBank/DDBJ databases">
        <title>Genomics of switchgrass bacterial isolates.</title>
        <authorList>
            <person name="Shade A."/>
        </authorList>
    </citation>
    <scope>NUCLEOTIDE SEQUENCE [LARGE SCALE GENOMIC DNA]</scope>
    <source>
        <strain evidence="2 3">PvP084</strain>
    </source>
</reference>
<comment type="caution">
    <text evidence="2">The sequence shown here is derived from an EMBL/GenBank/DDBJ whole genome shotgun (WGS) entry which is preliminary data.</text>
</comment>
<evidence type="ECO:0000256" key="1">
    <source>
        <dbReference type="SAM" id="Phobius"/>
    </source>
</evidence>
<keyword evidence="1" id="KW-0472">Membrane</keyword>
<dbReference type="EMBL" id="JBEPNW010000002">
    <property type="protein sequence ID" value="MET3868300.1"/>
    <property type="molecule type" value="Genomic_DNA"/>
</dbReference>
<dbReference type="RefSeq" id="WP_209650474.1">
    <property type="nucleotide sequence ID" value="NZ_JBEPNV010000001.1"/>
</dbReference>
<keyword evidence="1" id="KW-0812">Transmembrane</keyword>